<dbReference type="RefSeq" id="WP_162446038.1">
    <property type="nucleotide sequence ID" value="NZ_CP048222.1"/>
</dbReference>
<dbReference type="InterPro" id="IPR002035">
    <property type="entry name" value="VWF_A"/>
</dbReference>
<keyword evidence="5" id="KW-1185">Reference proteome</keyword>
<dbReference type="EMBL" id="CP048222">
    <property type="protein sequence ID" value="QHT70055.1"/>
    <property type="molecule type" value="Genomic_DNA"/>
</dbReference>
<dbReference type="PANTHER" id="PTHR10579">
    <property type="entry name" value="CALCIUM-ACTIVATED CHLORIDE CHANNEL REGULATOR"/>
    <property type="match status" value="1"/>
</dbReference>
<protein>
    <submittedName>
        <fullName evidence="4">VWA domain-containing protein</fullName>
    </submittedName>
</protein>
<dbReference type="Gene3D" id="3.40.50.410">
    <property type="entry name" value="von Willebrand factor, type A domain"/>
    <property type="match status" value="1"/>
</dbReference>
<dbReference type="InterPro" id="IPR051266">
    <property type="entry name" value="CLCR"/>
</dbReference>
<evidence type="ECO:0000313" key="4">
    <source>
        <dbReference type="EMBL" id="QHT70055.1"/>
    </source>
</evidence>
<gene>
    <name evidence="4" type="ORF">GXP67_27125</name>
</gene>
<feature type="region of interest" description="Disordered" evidence="1">
    <location>
        <begin position="668"/>
        <end position="690"/>
    </location>
</feature>
<evidence type="ECO:0000313" key="5">
    <source>
        <dbReference type="Proteomes" id="UP000480178"/>
    </source>
</evidence>
<reference evidence="4 5" key="1">
    <citation type="submission" date="2020-01" db="EMBL/GenBank/DDBJ databases">
        <authorList>
            <person name="Kim M.K."/>
        </authorList>
    </citation>
    <scope>NUCLEOTIDE SEQUENCE [LARGE SCALE GENOMIC DNA]</scope>
    <source>
        <strain evidence="4 5">172606-1</strain>
    </source>
</reference>
<evidence type="ECO:0000256" key="1">
    <source>
        <dbReference type="SAM" id="MobiDB-lite"/>
    </source>
</evidence>
<feature type="domain" description="VWFA" evidence="3">
    <location>
        <begin position="745"/>
        <end position="920"/>
    </location>
</feature>
<dbReference type="SMART" id="SM00327">
    <property type="entry name" value="VWA"/>
    <property type="match status" value="1"/>
</dbReference>
<organism evidence="4 5">
    <name type="scientific">Rhodocytophaga rosea</name>
    <dbReference type="NCBI Taxonomy" id="2704465"/>
    <lineage>
        <taxon>Bacteria</taxon>
        <taxon>Pseudomonadati</taxon>
        <taxon>Bacteroidota</taxon>
        <taxon>Cytophagia</taxon>
        <taxon>Cytophagales</taxon>
        <taxon>Rhodocytophagaceae</taxon>
        <taxon>Rhodocytophaga</taxon>
    </lineage>
</organism>
<name>A0A6C0GPR3_9BACT</name>
<evidence type="ECO:0000259" key="3">
    <source>
        <dbReference type="PROSITE" id="PS50234"/>
    </source>
</evidence>
<evidence type="ECO:0000256" key="2">
    <source>
        <dbReference type="SAM" id="SignalP"/>
    </source>
</evidence>
<keyword evidence="2" id="KW-0732">Signal</keyword>
<dbReference type="PROSITE" id="PS50234">
    <property type="entry name" value="VWFA"/>
    <property type="match status" value="1"/>
</dbReference>
<dbReference type="Pfam" id="PF13519">
    <property type="entry name" value="VWA_2"/>
    <property type="match status" value="1"/>
</dbReference>
<dbReference type="SUPFAM" id="SSF53300">
    <property type="entry name" value="vWA-like"/>
    <property type="match status" value="1"/>
</dbReference>
<dbReference type="Proteomes" id="UP000480178">
    <property type="component" value="Chromosome"/>
</dbReference>
<dbReference type="PANTHER" id="PTHR10579:SF43">
    <property type="entry name" value="ZINC FINGER (C3HC4-TYPE RING FINGER) FAMILY PROTEIN"/>
    <property type="match status" value="1"/>
</dbReference>
<dbReference type="InterPro" id="IPR036465">
    <property type="entry name" value="vWFA_dom_sf"/>
</dbReference>
<feature type="compositionally biased region" description="Basic and acidic residues" evidence="1">
    <location>
        <begin position="673"/>
        <end position="690"/>
    </location>
</feature>
<feature type="chain" id="PRO_5025689936" evidence="2">
    <location>
        <begin position="29"/>
        <end position="920"/>
    </location>
</feature>
<dbReference type="KEGG" id="rhoz:GXP67_27125"/>
<sequence length="920" mass="105275">MKKPFCLLPFPYLLVILFTWLASVSLSAQTLTDAQLQALNSPIIFMNASVGQSEKVMEGLKDFYEQVQYIRQNNKDYMRPYRCVSDLPEYEFGQIQQKSAGLGAMKGKTLEAKSGEVWKALQQLDEHCKALEVYIRLGDYKSDSYAKFDELLRQMEKDFDTIREKQQALTDEVTRQYRQLQPYNANNAYHRLEKEMLVVLANDRNLLQPWTYHFTDKIATGFPMETLVQSINDIDKKNYSFQKAAEKGIQYPASSAAGSFDNAIQSIQQVKKDAIDKYSFDARQSDKYSNQVYADLFNYYNNDMVASYNSFVNYSRQSGQRLLLYPELLPVFRIQKQEQQEAVTVQPFDDKQEASLAIKKQSAPIIQKSFSTLNLYVDFINESVRSVNNLINQLRFYDIHESDFKGRKKLNYLHEKFSIPLSFYQSAINAGGDFPEGTRKTINTQAEVLLNILKEMDQLGIELATHAQKGDYQRDDFFRVSQIRDRYQVLFNTFDERKEKLYTDVQKIFEAYPATQPTGSWYVSGKALRQTVDLDKEILFGVRDYIKGNNQVIPKTEKLEASIRSVIANEYTNMKGIQRIGRNNGLCPYNPYEDIPDASAALVEDAKKITKPASSYSRRPYDGFMYRYNDIVYEYNKFAELAKTPILKNIMQPDVFVFKQPYRSPAEPLISEKIPEETKPAPKPEDKPETNKNIIIHDTVKVTDVQRIETLVTDTVFIERAKVDTVFITETEKDFFSMKGYATNNMILLLDVSSSMAAPQKLPLLKQSIRLLLQMLRPEDEIGIVVYSGEAKVALQPTSAKDIDKIIKVIDKLRSDGATNGNEGIKMAYKVAGKNYKKGGNNRIILASDGEFPISGEVYELATREAEKDIYLSVFNFGNNKMAASSLQSLSTKGKGQYEHITLENANVSLVRQAKAKKKQ</sequence>
<feature type="signal peptide" evidence="2">
    <location>
        <begin position="1"/>
        <end position="28"/>
    </location>
</feature>
<dbReference type="AlphaFoldDB" id="A0A6C0GPR3"/>
<proteinExistence type="predicted"/>
<accession>A0A6C0GPR3</accession>